<keyword evidence="5" id="KW-1185">Reference proteome</keyword>
<evidence type="ECO:0000256" key="1">
    <source>
        <dbReference type="ARBA" id="ARBA00005622"/>
    </source>
</evidence>
<dbReference type="Proteomes" id="UP001333710">
    <property type="component" value="Chromosome"/>
</dbReference>
<dbReference type="EMBL" id="AP027272">
    <property type="protein sequence ID" value="BDX08323.1"/>
    <property type="molecule type" value="Genomic_DNA"/>
</dbReference>
<dbReference type="InterPro" id="IPR000801">
    <property type="entry name" value="Esterase-like"/>
</dbReference>
<evidence type="ECO:0000313" key="5">
    <source>
        <dbReference type="Proteomes" id="UP001333710"/>
    </source>
</evidence>
<evidence type="ECO:0000313" key="4">
    <source>
        <dbReference type="EMBL" id="BDX08323.1"/>
    </source>
</evidence>
<dbReference type="Gene3D" id="3.40.50.1820">
    <property type="entry name" value="alpha/beta hydrolase"/>
    <property type="match status" value="1"/>
</dbReference>
<dbReference type="AlphaFoldDB" id="A0AA48HYT0"/>
<dbReference type="InterPro" id="IPR029058">
    <property type="entry name" value="AB_hydrolase_fold"/>
</dbReference>
<name>A0AA48HYT0_9ALTE</name>
<dbReference type="RefSeq" id="WP_338294396.1">
    <property type="nucleotide sequence ID" value="NZ_AP027272.1"/>
</dbReference>
<evidence type="ECO:0000256" key="2">
    <source>
        <dbReference type="ARBA" id="ARBA00022801"/>
    </source>
</evidence>
<comment type="similarity">
    <text evidence="1">Belongs to the esterase D family.</text>
</comment>
<sequence>MTIRSTLLLFVLLSCLISTGKAQTLDSRYLQSLANTDTFEVKNQKQNYYIYVKGPAQQEPDKRYPVIYLLDGGITFPMLSAHAHLLQALEELPELIIVGISYGTDDWRQGNARSHDFTLPSENENRKHWGGATEFARFLTQKLIPLIAQKYPTDEAKRLLFGNSLGGQFGLYLATYRPELFYGIIANNPAIHTNTERFLKLPESLSFKGRVKLFVGAAEHDAARFTAPRKIWQSYWHENSHPNWQLHIQPMPGHSHVSSIPDAFRQGVAWILSTES</sequence>
<proteinExistence type="inferred from homology"/>
<dbReference type="GO" id="GO:0016788">
    <property type="term" value="F:hydrolase activity, acting on ester bonds"/>
    <property type="evidence" value="ECO:0007669"/>
    <property type="project" value="TreeGrafter"/>
</dbReference>
<dbReference type="PANTHER" id="PTHR40841">
    <property type="entry name" value="SIDEROPHORE TRIACETYLFUSARININE C ESTERASE"/>
    <property type="match status" value="1"/>
</dbReference>
<dbReference type="InterPro" id="IPR052558">
    <property type="entry name" value="Siderophore_Hydrolase_D"/>
</dbReference>
<reference evidence="4" key="1">
    <citation type="submission" date="2023-01" db="EMBL/GenBank/DDBJ databases">
        <title>Complete genome sequence of Planctobacterium marinum strain Dej080120_11.</title>
        <authorList>
            <person name="Ueki S."/>
            <person name="Maruyama F."/>
        </authorList>
    </citation>
    <scope>NUCLEOTIDE SEQUENCE</scope>
    <source>
        <strain evidence="4">Dej080120_11</strain>
    </source>
</reference>
<feature type="chain" id="PRO_5041212059" evidence="3">
    <location>
        <begin position="23"/>
        <end position="276"/>
    </location>
</feature>
<evidence type="ECO:0000256" key="3">
    <source>
        <dbReference type="SAM" id="SignalP"/>
    </source>
</evidence>
<dbReference type="SUPFAM" id="SSF53474">
    <property type="entry name" value="alpha/beta-Hydrolases"/>
    <property type="match status" value="1"/>
</dbReference>
<dbReference type="KEGG" id="pmaw:MACH26_38440"/>
<dbReference type="PANTHER" id="PTHR40841:SF2">
    <property type="entry name" value="SIDEROPHORE-DEGRADING ESTERASE (EUROFUNG)"/>
    <property type="match status" value="1"/>
</dbReference>
<organism evidence="4 5">
    <name type="scientific">Planctobacterium marinum</name>
    <dbReference type="NCBI Taxonomy" id="1631968"/>
    <lineage>
        <taxon>Bacteria</taxon>
        <taxon>Pseudomonadati</taxon>
        <taxon>Pseudomonadota</taxon>
        <taxon>Gammaproteobacteria</taxon>
        <taxon>Alteromonadales</taxon>
        <taxon>Alteromonadaceae</taxon>
        <taxon>Planctobacterium</taxon>
    </lineage>
</organism>
<keyword evidence="3" id="KW-0732">Signal</keyword>
<dbReference type="Pfam" id="PF00756">
    <property type="entry name" value="Esterase"/>
    <property type="match status" value="1"/>
</dbReference>
<accession>A0AA48HYT0</accession>
<feature type="signal peptide" evidence="3">
    <location>
        <begin position="1"/>
        <end position="22"/>
    </location>
</feature>
<keyword evidence="2" id="KW-0378">Hydrolase</keyword>
<dbReference type="PROSITE" id="PS51257">
    <property type="entry name" value="PROKAR_LIPOPROTEIN"/>
    <property type="match status" value="1"/>
</dbReference>
<gene>
    <name evidence="4" type="primary">besA</name>
    <name evidence="4" type="ORF">MACH26_38440</name>
</gene>
<protein>
    <submittedName>
        <fullName evidence="4">Ferri-bacillibactin esterase BesA</fullName>
    </submittedName>
</protein>